<evidence type="ECO:0000313" key="3">
    <source>
        <dbReference type="Proteomes" id="UP001165065"/>
    </source>
</evidence>
<feature type="compositionally biased region" description="Acidic residues" evidence="1">
    <location>
        <begin position="100"/>
        <end position="121"/>
    </location>
</feature>
<comment type="caution">
    <text evidence="2">The sequence shown here is derived from an EMBL/GenBank/DDBJ whole genome shotgun (WGS) entry which is preliminary data.</text>
</comment>
<dbReference type="OrthoDB" id="10426497at2759"/>
<dbReference type="EMBL" id="BRYA01000357">
    <property type="protein sequence ID" value="GMI47737.1"/>
    <property type="molecule type" value="Genomic_DNA"/>
</dbReference>
<evidence type="ECO:0000256" key="1">
    <source>
        <dbReference type="SAM" id="MobiDB-lite"/>
    </source>
</evidence>
<feature type="compositionally biased region" description="Polar residues" evidence="1">
    <location>
        <begin position="149"/>
        <end position="158"/>
    </location>
</feature>
<proteinExistence type="predicted"/>
<feature type="region of interest" description="Disordered" evidence="1">
    <location>
        <begin position="42"/>
        <end position="68"/>
    </location>
</feature>
<feature type="compositionally biased region" description="Basic and acidic residues" evidence="1">
    <location>
        <begin position="42"/>
        <end position="55"/>
    </location>
</feature>
<protein>
    <submittedName>
        <fullName evidence="2">Uncharacterized protein</fullName>
    </submittedName>
</protein>
<accession>A0A9W7GL67</accession>
<feature type="region of interest" description="Disordered" evidence="1">
    <location>
        <begin position="100"/>
        <end position="123"/>
    </location>
</feature>
<feature type="compositionally biased region" description="Polar residues" evidence="1">
    <location>
        <begin position="189"/>
        <end position="201"/>
    </location>
</feature>
<feature type="compositionally biased region" description="Basic and acidic residues" evidence="1">
    <location>
        <begin position="167"/>
        <end position="184"/>
    </location>
</feature>
<organism evidence="2 3">
    <name type="scientific">Triparma columacea</name>
    <dbReference type="NCBI Taxonomy" id="722753"/>
    <lineage>
        <taxon>Eukaryota</taxon>
        <taxon>Sar</taxon>
        <taxon>Stramenopiles</taxon>
        <taxon>Ochrophyta</taxon>
        <taxon>Bolidophyceae</taxon>
        <taxon>Parmales</taxon>
        <taxon>Triparmaceae</taxon>
        <taxon>Triparma</taxon>
    </lineage>
</organism>
<feature type="region of interest" description="Disordered" evidence="1">
    <location>
        <begin position="140"/>
        <end position="204"/>
    </location>
</feature>
<dbReference type="AlphaFoldDB" id="A0A9W7GL67"/>
<reference evidence="3" key="1">
    <citation type="journal article" date="2023" name="Commun. Biol.">
        <title>Genome analysis of Parmales, the sister group of diatoms, reveals the evolutionary specialization of diatoms from phago-mixotrophs to photoautotrophs.</title>
        <authorList>
            <person name="Ban H."/>
            <person name="Sato S."/>
            <person name="Yoshikawa S."/>
            <person name="Yamada K."/>
            <person name="Nakamura Y."/>
            <person name="Ichinomiya M."/>
            <person name="Sato N."/>
            <person name="Blanc-Mathieu R."/>
            <person name="Endo H."/>
            <person name="Kuwata A."/>
            <person name="Ogata H."/>
        </authorList>
    </citation>
    <scope>NUCLEOTIDE SEQUENCE [LARGE SCALE GENOMIC DNA]</scope>
</reference>
<gene>
    <name evidence="2" type="ORF">TrCOL_g6601</name>
</gene>
<name>A0A9W7GL67_9STRA</name>
<keyword evidence="3" id="KW-1185">Reference proteome</keyword>
<evidence type="ECO:0000313" key="2">
    <source>
        <dbReference type="EMBL" id="GMI47737.1"/>
    </source>
</evidence>
<sequence>MDFLNEQREKLAALQNLAEVSKMQSDLVNRVQESMKRIGRIEEGAVKDMMEEDIPRPPPPISEQEFRSSQEWIESRATNNMNANPRHPAPVPSEFYESIASEEYEDDFESFEEDKEPEDVEVPNWTDNLDVWASVNFASANANAKAGTPKQQSGQSRNQPPPKPLPKKSERAPLPKYSRRESVRDSIGSIGTSATRDSTTPEIAERILRMAKMRREKLGNMKKYNA</sequence>
<dbReference type="Proteomes" id="UP001165065">
    <property type="component" value="Unassembled WGS sequence"/>
</dbReference>